<protein>
    <submittedName>
        <fullName evidence="3">Recombinase</fullName>
    </submittedName>
</protein>
<dbReference type="Pfam" id="PF01076">
    <property type="entry name" value="Mob_Pre"/>
    <property type="match status" value="1"/>
</dbReference>
<reference evidence="3 4" key="1">
    <citation type="submission" date="2018-02" db="EMBL/GenBank/DDBJ databases">
        <title>Complete genome sequencing of Faecalibacterium prausnitzii strains isolated from the human gut.</title>
        <authorList>
            <person name="Fitzgerald B.C."/>
            <person name="Shkoporov A.N."/>
            <person name="Ross P.R."/>
            <person name="Hill C."/>
        </authorList>
    </citation>
    <scope>NUCLEOTIDE SEQUENCE [LARGE SCALE GENOMIC DNA]</scope>
    <source>
        <strain evidence="3 4">APC942/8-14-2</strain>
    </source>
</reference>
<comment type="caution">
    <text evidence="3">The sequence shown here is derived from an EMBL/GenBank/DDBJ whole genome shotgun (WGS) entry which is preliminary data.</text>
</comment>
<evidence type="ECO:0000256" key="1">
    <source>
        <dbReference type="ARBA" id="ARBA00010657"/>
    </source>
</evidence>
<dbReference type="InterPro" id="IPR001668">
    <property type="entry name" value="Mob_Pre"/>
</dbReference>
<organism evidence="3 4">
    <name type="scientific">Faecalibacterium prausnitzii</name>
    <dbReference type="NCBI Taxonomy" id="853"/>
    <lineage>
        <taxon>Bacteria</taxon>
        <taxon>Bacillati</taxon>
        <taxon>Bacillota</taxon>
        <taxon>Clostridia</taxon>
        <taxon>Eubacteriales</taxon>
        <taxon>Oscillospiraceae</taxon>
        <taxon>Faecalibacterium</taxon>
    </lineage>
</organism>
<dbReference type="GO" id="GO:0006310">
    <property type="term" value="P:DNA recombination"/>
    <property type="evidence" value="ECO:0007669"/>
    <property type="project" value="InterPro"/>
</dbReference>
<comment type="similarity">
    <text evidence="1">Belongs to the plasmid mobilization pre family.</text>
</comment>
<dbReference type="CDD" id="cd17242">
    <property type="entry name" value="MobM_relaxase"/>
    <property type="match status" value="1"/>
</dbReference>
<keyword evidence="2" id="KW-0175">Coiled coil</keyword>
<dbReference type="EMBL" id="PRKZ01000001">
    <property type="protein sequence ID" value="RAW52189.1"/>
    <property type="molecule type" value="Genomic_DNA"/>
</dbReference>
<gene>
    <name evidence="3" type="ORF">C4N25_01915</name>
</gene>
<feature type="coiled-coil region" evidence="2">
    <location>
        <begin position="323"/>
        <end position="357"/>
    </location>
</feature>
<dbReference type="Gene3D" id="3.30.930.30">
    <property type="match status" value="1"/>
</dbReference>
<evidence type="ECO:0000256" key="2">
    <source>
        <dbReference type="SAM" id="Coils"/>
    </source>
</evidence>
<sequence>MRGPGSLKHNRRAFTAENVDAERTRYNVVYKDEPIKQVYHELFDDALERYNSKQKRKDRCISDYYEHLRTGKQEKVFHELIVQIGNKDNTGVTTEDGQWAATILDEYMQDFEKRNPTLRVFGAFLHMDEATPHLHIDFIPYVSGWKGKGMDTKVSLKQALKALGFAGGTKKESELNQWINAEKEQLAAVMERHGIEWEKKDTHEEHLSVLDFKKKERAKEVAELDAVKQEKQTELAQIQQQTQEAKRECQKQTKELNEIAPILQGLERLSAQYSQRPEEWVPEAGTFETAKSYRDKKAIPLINKLVKILYSLHHKYWKVKNECAKFMERYADEREANQNLRQRIEMLQEENTRLKAVEHNFGRVWSYYGAEQVKRVVELMAGRERAAQNVQRQKREHENVI</sequence>
<proteinExistence type="inferred from homology"/>
<evidence type="ECO:0000313" key="4">
    <source>
        <dbReference type="Proteomes" id="UP000251634"/>
    </source>
</evidence>
<name>A0A329TSG6_9FIRM</name>
<dbReference type="AlphaFoldDB" id="A0A329TSG6"/>
<dbReference type="Proteomes" id="UP000251634">
    <property type="component" value="Unassembled WGS sequence"/>
</dbReference>
<feature type="coiled-coil region" evidence="2">
    <location>
        <begin position="210"/>
        <end position="255"/>
    </location>
</feature>
<dbReference type="GO" id="GO:0003677">
    <property type="term" value="F:DNA binding"/>
    <property type="evidence" value="ECO:0007669"/>
    <property type="project" value="InterPro"/>
</dbReference>
<evidence type="ECO:0000313" key="3">
    <source>
        <dbReference type="EMBL" id="RAW52189.1"/>
    </source>
</evidence>
<accession>A0A329TSG6</accession>